<dbReference type="PROSITE" id="PS51721">
    <property type="entry name" value="G_CP"/>
    <property type="match status" value="1"/>
</dbReference>
<evidence type="ECO:0000259" key="4">
    <source>
        <dbReference type="PROSITE" id="PS51721"/>
    </source>
</evidence>
<dbReference type="Pfam" id="PF03193">
    <property type="entry name" value="RsgA_GTPase"/>
    <property type="match status" value="1"/>
</dbReference>
<comment type="caution">
    <text evidence="5">The sequence shown here is derived from an EMBL/GenBank/DDBJ whole genome shotgun (WGS) entry which is preliminary data.</text>
</comment>
<dbReference type="CDD" id="cd01854">
    <property type="entry name" value="YjeQ_EngC"/>
    <property type="match status" value="1"/>
</dbReference>
<dbReference type="InterPro" id="IPR004881">
    <property type="entry name" value="Ribosome_biogen_GTPase_RsgA"/>
</dbReference>
<keyword evidence="6" id="KW-1185">Reference proteome</keyword>
<accession>A0ABT7HLZ6</accession>
<reference evidence="5 6" key="1">
    <citation type="submission" date="2023-06" db="EMBL/GenBank/DDBJ databases">
        <title>Antibody response to the Sneathia vaginalis cytopathogenic toxin A during pregnancy.</title>
        <authorList>
            <person name="Mccoy Z.T."/>
            <person name="Serrano M.G."/>
            <person name="Spaine K."/>
            <person name="Edwards D.J."/>
            <person name="Buck G.A."/>
            <person name="Jefferson K."/>
        </authorList>
    </citation>
    <scope>NUCLEOTIDE SEQUENCE [LARGE SCALE GENOMIC DNA]</scope>
    <source>
        <strain evidence="5 6">CCUG 42621</strain>
    </source>
</reference>
<keyword evidence="1" id="KW-0547">Nucleotide-binding</keyword>
<dbReference type="InterPro" id="IPR030378">
    <property type="entry name" value="G_CP_dom"/>
</dbReference>
<gene>
    <name evidence="5" type="primary">rsgA</name>
    <name evidence="5" type="ORF">QQA45_06265</name>
</gene>
<evidence type="ECO:0000256" key="2">
    <source>
        <dbReference type="ARBA" id="ARBA00023134"/>
    </source>
</evidence>
<dbReference type="InterPro" id="IPR010914">
    <property type="entry name" value="RsgA_GTPase_dom"/>
</dbReference>
<dbReference type="RefSeq" id="WP_285153384.1">
    <property type="nucleotide sequence ID" value="NZ_JASSPP010000011.1"/>
</dbReference>
<dbReference type="Proteomes" id="UP001225134">
    <property type="component" value="Unassembled WGS sequence"/>
</dbReference>
<name>A0ABT7HLZ6_9FUSO</name>
<dbReference type="PANTHER" id="PTHR32120:SF11">
    <property type="entry name" value="SMALL RIBOSOMAL SUBUNIT BIOGENESIS GTPASE RSGA 1, MITOCHONDRIAL-RELATED"/>
    <property type="match status" value="1"/>
</dbReference>
<dbReference type="SUPFAM" id="SSF52540">
    <property type="entry name" value="P-loop containing nucleoside triphosphate hydrolases"/>
    <property type="match status" value="1"/>
</dbReference>
<dbReference type="Gene3D" id="1.10.40.50">
    <property type="entry name" value="Probable gtpase engc, domain 3"/>
    <property type="match status" value="1"/>
</dbReference>
<dbReference type="EMBL" id="JASSPP010000011">
    <property type="protein sequence ID" value="MDK9581095.1"/>
    <property type="molecule type" value="Genomic_DNA"/>
</dbReference>
<dbReference type="PANTHER" id="PTHR32120">
    <property type="entry name" value="SMALL RIBOSOMAL SUBUNIT BIOGENESIS GTPASE RSGA"/>
    <property type="match status" value="1"/>
</dbReference>
<dbReference type="NCBIfam" id="TIGR00157">
    <property type="entry name" value="ribosome small subunit-dependent GTPase A"/>
    <property type="match status" value="1"/>
</dbReference>
<dbReference type="InterPro" id="IPR027417">
    <property type="entry name" value="P-loop_NTPase"/>
</dbReference>
<organism evidence="5 6">
    <name type="scientific">Sneathia sanguinegens</name>
    <dbReference type="NCBI Taxonomy" id="40543"/>
    <lineage>
        <taxon>Bacteria</taxon>
        <taxon>Fusobacteriati</taxon>
        <taxon>Fusobacteriota</taxon>
        <taxon>Fusobacteriia</taxon>
        <taxon>Fusobacteriales</taxon>
        <taxon>Leptotrichiaceae</taxon>
        <taxon>Sneathia</taxon>
    </lineage>
</organism>
<protein>
    <submittedName>
        <fullName evidence="5">Ribosome small subunit-dependent GTPase A</fullName>
    </submittedName>
</protein>
<evidence type="ECO:0000313" key="5">
    <source>
        <dbReference type="EMBL" id="MDK9581095.1"/>
    </source>
</evidence>
<evidence type="ECO:0000313" key="6">
    <source>
        <dbReference type="Proteomes" id="UP001225134"/>
    </source>
</evidence>
<feature type="domain" description="EngC GTPase" evidence="3">
    <location>
        <begin position="31"/>
        <end position="175"/>
    </location>
</feature>
<sequence>MNCIIGDYVEFSDFIEKVEERKNFLLRPLIANIDYVAMVYSAKNPDFDFISFQKNLLWIDKQRVKRILILNKMDLEMDGLLEKIQKQFINLKIFPISLKEKTGLKELEEFLENKHIVLSGLSGVGKSSLINYLLREELANVGSISEKTKKGKNTTILTKYYNKNNMILFDTPGYSSIDFPNFENKKDIRNYFIEFENEHCKFRDCLHLDEPNCAIKEAILRGAINEERYEFYKYVIRNFE</sequence>
<dbReference type="PROSITE" id="PS50936">
    <property type="entry name" value="ENGC_GTPASE"/>
    <property type="match status" value="1"/>
</dbReference>
<feature type="domain" description="CP-type G" evidence="4">
    <location>
        <begin position="22"/>
        <end position="177"/>
    </location>
</feature>
<dbReference type="Gene3D" id="3.40.50.300">
    <property type="entry name" value="P-loop containing nucleotide triphosphate hydrolases"/>
    <property type="match status" value="1"/>
</dbReference>
<evidence type="ECO:0000259" key="3">
    <source>
        <dbReference type="PROSITE" id="PS50936"/>
    </source>
</evidence>
<keyword evidence="2" id="KW-0342">GTP-binding</keyword>
<evidence type="ECO:0000256" key="1">
    <source>
        <dbReference type="ARBA" id="ARBA00022741"/>
    </source>
</evidence>
<proteinExistence type="predicted"/>